<organism evidence="2 3">
    <name type="scientific">Mycena chlorophos</name>
    <name type="common">Agaric fungus</name>
    <name type="synonym">Agaricus chlorophos</name>
    <dbReference type="NCBI Taxonomy" id="658473"/>
    <lineage>
        <taxon>Eukaryota</taxon>
        <taxon>Fungi</taxon>
        <taxon>Dikarya</taxon>
        <taxon>Basidiomycota</taxon>
        <taxon>Agaricomycotina</taxon>
        <taxon>Agaricomycetes</taxon>
        <taxon>Agaricomycetidae</taxon>
        <taxon>Agaricales</taxon>
        <taxon>Marasmiineae</taxon>
        <taxon>Mycenaceae</taxon>
        <taxon>Mycena</taxon>
    </lineage>
</organism>
<protein>
    <submittedName>
        <fullName evidence="2">ECM11 domain-containing protein</fullName>
    </submittedName>
</protein>
<dbReference type="OrthoDB" id="3261714at2759"/>
<evidence type="ECO:0000313" key="2">
    <source>
        <dbReference type="EMBL" id="KAF7300509.1"/>
    </source>
</evidence>
<comment type="caution">
    <text evidence="2">The sequence shown here is derived from an EMBL/GenBank/DDBJ whole genome shotgun (WGS) entry which is preliminary data.</text>
</comment>
<feature type="compositionally biased region" description="Pro residues" evidence="1">
    <location>
        <begin position="277"/>
        <end position="286"/>
    </location>
</feature>
<name>A0A8H6W009_MYCCL</name>
<evidence type="ECO:0000256" key="1">
    <source>
        <dbReference type="SAM" id="MobiDB-lite"/>
    </source>
</evidence>
<accession>A0A8H6W009</accession>
<dbReference type="Proteomes" id="UP000613580">
    <property type="component" value="Unassembled WGS sequence"/>
</dbReference>
<feature type="compositionally biased region" description="Acidic residues" evidence="1">
    <location>
        <begin position="225"/>
        <end position="236"/>
    </location>
</feature>
<sequence>MSARQPFFPGKSSSKTPPAPALSSSDASEPMFKPDPANPLHATQNENVVPPLNTSSLHKANRNSLGSRRQSVVQPRPGTSDPHTGSHGHGAMATMGITRPGTSDPQRGNHRLQAHVQGHGIVAPTPRKTVPASPFAFKVPGPRNHNQQQQQQQQQDHSEESMYAPDIDRLTAPSPMRLAVLPSQPGPHRISFAHPIDVDDGDGEGDGYELAGPQTGSKRTRGDLEDGEDVQNEDEDGQQHPQKRFKPAPERAYSRNDQHNHEYQPEQFHQRQQRPPQYHPSPPQAPAPMLRLLALLKTDTLMTDDVVFESKIQQYERSCQRWKDCSREEWLAGADEVIARFTTLLDKVKDHMAEKLVLFTNCTAAIAAHTEVLKEREAVLASAKVQLVAGGGEVLAGHKGSP</sequence>
<feature type="compositionally biased region" description="Low complexity" evidence="1">
    <location>
        <begin position="21"/>
        <end position="30"/>
    </location>
</feature>
<feature type="region of interest" description="Disordered" evidence="1">
    <location>
        <begin position="1"/>
        <end position="286"/>
    </location>
</feature>
<reference evidence="2" key="1">
    <citation type="submission" date="2020-05" db="EMBL/GenBank/DDBJ databases">
        <title>Mycena genomes resolve the evolution of fungal bioluminescence.</title>
        <authorList>
            <person name="Tsai I.J."/>
        </authorList>
    </citation>
    <scope>NUCLEOTIDE SEQUENCE</scope>
    <source>
        <strain evidence="2">110903Hualien_Pintung</strain>
    </source>
</reference>
<dbReference type="EMBL" id="JACAZE010000013">
    <property type="protein sequence ID" value="KAF7300509.1"/>
    <property type="molecule type" value="Genomic_DNA"/>
</dbReference>
<evidence type="ECO:0000313" key="3">
    <source>
        <dbReference type="Proteomes" id="UP000613580"/>
    </source>
</evidence>
<feature type="compositionally biased region" description="Basic and acidic residues" evidence="1">
    <location>
        <begin position="247"/>
        <end position="264"/>
    </location>
</feature>
<proteinExistence type="predicted"/>
<feature type="compositionally biased region" description="Polar residues" evidence="1">
    <location>
        <begin position="41"/>
        <end position="73"/>
    </location>
</feature>
<dbReference type="AlphaFoldDB" id="A0A8H6W009"/>
<gene>
    <name evidence="2" type="ORF">HMN09_00935400</name>
</gene>
<feature type="compositionally biased region" description="Acidic residues" evidence="1">
    <location>
        <begin position="198"/>
        <end position="207"/>
    </location>
</feature>
<keyword evidence="3" id="KW-1185">Reference proteome</keyword>